<dbReference type="EMBL" id="LQYG01000107">
    <property type="protein sequence ID" value="KYC59772.1"/>
    <property type="molecule type" value="Genomic_DNA"/>
</dbReference>
<dbReference type="STRING" id="1398.AB434_2712"/>
<reference evidence="8 9" key="3">
    <citation type="submission" date="2016-01" db="EMBL/GenBank/DDBJ databases">
        <title>Genome Sequences of Twelve Sporeforming Bacillus Species Isolated from Foods.</title>
        <authorList>
            <person name="Berendsen E.M."/>
            <person name="Wells-Bennik M.H."/>
            <person name="Krawcyk A.O."/>
            <person name="De Jong A."/>
            <person name="Holsappel S."/>
            <person name="Eijlander R.T."/>
            <person name="Kuipers O.P."/>
        </authorList>
    </citation>
    <scope>NUCLEOTIDE SEQUENCE [LARGE SCALE GENOMIC DNA]</scope>
    <source>
        <strain evidence="5 8">B4098</strain>
        <strain evidence="6 9">B4099</strain>
    </source>
</reference>
<name>A0A0C5C920_HEYCO</name>
<dbReference type="PANTHER" id="PTHR12919">
    <property type="entry name" value="30S RIBOSOMAL PROTEIN S16"/>
    <property type="match status" value="1"/>
</dbReference>
<reference evidence="7" key="2">
    <citation type="submission" date="2015-01" db="EMBL/GenBank/DDBJ databases">
        <title>Comparative genome analysis of Bacillus coagulans HM-08, Clostridium butyricum HM-68, Bacillus subtilis HM-66 and Bacillus paralicheniformis BL-09.</title>
        <authorList>
            <person name="Zhang H."/>
        </authorList>
    </citation>
    <scope>NUCLEOTIDE SEQUENCE [LARGE SCALE GENOMIC DNA]</scope>
    <source>
        <strain evidence="7">HM-08</strain>
    </source>
</reference>
<accession>A0A0C5C920</accession>
<dbReference type="NCBIfam" id="TIGR00002">
    <property type="entry name" value="S16"/>
    <property type="match status" value="1"/>
</dbReference>
<dbReference type="GO" id="GO:0005737">
    <property type="term" value="C:cytoplasm"/>
    <property type="evidence" value="ECO:0007669"/>
    <property type="project" value="UniProtKB-ARBA"/>
</dbReference>
<dbReference type="InterPro" id="IPR000307">
    <property type="entry name" value="Ribosomal_bS16"/>
</dbReference>
<dbReference type="GO" id="GO:0003735">
    <property type="term" value="F:structural constituent of ribosome"/>
    <property type="evidence" value="ECO:0007669"/>
    <property type="project" value="InterPro"/>
</dbReference>
<dbReference type="SUPFAM" id="SSF54565">
    <property type="entry name" value="Ribosomal protein S16"/>
    <property type="match status" value="1"/>
</dbReference>
<evidence type="ECO:0000313" key="4">
    <source>
        <dbReference type="EMBL" id="AJO23386.1"/>
    </source>
</evidence>
<evidence type="ECO:0000313" key="7">
    <source>
        <dbReference type="Proteomes" id="UP000032024"/>
    </source>
</evidence>
<dbReference type="AlphaFoldDB" id="A0A0C5C920"/>
<dbReference type="Pfam" id="PF00886">
    <property type="entry name" value="Ribosomal_S16"/>
    <property type="match status" value="1"/>
</dbReference>
<dbReference type="FunFam" id="3.30.1320.10:FF:000002">
    <property type="entry name" value="30S ribosomal protein S16"/>
    <property type="match status" value="1"/>
</dbReference>
<dbReference type="HAMAP" id="MF_00385">
    <property type="entry name" value="Ribosomal_bS16"/>
    <property type="match status" value="1"/>
</dbReference>
<dbReference type="EMBL" id="LQYI01000083">
    <property type="protein sequence ID" value="KYC66048.1"/>
    <property type="molecule type" value="Genomic_DNA"/>
</dbReference>
<evidence type="ECO:0000313" key="8">
    <source>
        <dbReference type="Proteomes" id="UP000075288"/>
    </source>
</evidence>
<protein>
    <recommendedName>
        <fullName evidence="3">Small ribosomal subunit protein bS16</fullName>
    </recommendedName>
</protein>
<proteinExistence type="inferred from homology"/>
<dbReference type="Proteomes" id="UP000032024">
    <property type="component" value="Chromosome"/>
</dbReference>
<evidence type="ECO:0000256" key="2">
    <source>
        <dbReference type="ARBA" id="ARBA00023274"/>
    </source>
</evidence>
<keyword evidence="7" id="KW-1185">Reference proteome</keyword>
<organism evidence="5 8">
    <name type="scientific">Heyndrickxia coagulans</name>
    <name type="common">Weizmannia coagulans</name>
    <dbReference type="NCBI Taxonomy" id="1398"/>
    <lineage>
        <taxon>Bacteria</taxon>
        <taxon>Bacillati</taxon>
        <taxon>Bacillota</taxon>
        <taxon>Bacilli</taxon>
        <taxon>Bacillales</taxon>
        <taxon>Bacillaceae</taxon>
        <taxon>Heyndrickxia</taxon>
    </lineage>
</organism>
<dbReference type="InterPro" id="IPR023803">
    <property type="entry name" value="Ribosomal_bS16_dom_sf"/>
</dbReference>
<evidence type="ECO:0000313" key="6">
    <source>
        <dbReference type="EMBL" id="KYC66048.1"/>
    </source>
</evidence>
<dbReference type="Gene3D" id="3.30.1320.10">
    <property type="match status" value="1"/>
</dbReference>
<gene>
    <name evidence="3" type="primary">rpsP</name>
    <name evidence="5" type="ORF">B4098_0146</name>
    <name evidence="6" type="ORF">B4099_0012</name>
    <name evidence="4" type="ORF">SB48_HM08orf04130</name>
</gene>
<dbReference type="GO" id="GO:0015935">
    <property type="term" value="C:small ribosomal subunit"/>
    <property type="evidence" value="ECO:0007669"/>
    <property type="project" value="TreeGrafter"/>
</dbReference>
<dbReference type="Proteomes" id="UP000075288">
    <property type="component" value="Unassembled WGS sequence"/>
</dbReference>
<comment type="similarity">
    <text evidence="3">Belongs to the bacterial ribosomal protein bS16 family.</text>
</comment>
<dbReference type="Proteomes" id="UP000075304">
    <property type="component" value="Unassembled WGS sequence"/>
</dbReference>
<evidence type="ECO:0000256" key="1">
    <source>
        <dbReference type="ARBA" id="ARBA00022980"/>
    </source>
</evidence>
<evidence type="ECO:0000313" key="5">
    <source>
        <dbReference type="EMBL" id="KYC59772.1"/>
    </source>
</evidence>
<dbReference type="OMA" id="GFYNPIA"/>
<dbReference type="EMBL" id="CP010525">
    <property type="protein sequence ID" value="AJO23386.1"/>
    <property type="molecule type" value="Genomic_DNA"/>
</dbReference>
<keyword evidence="2 3" id="KW-0687">Ribonucleoprotein</keyword>
<dbReference type="PANTHER" id="PTHR12919:SF20">
    <property type="entry name" value="SMALL RIBOSOMAL SUBUNIT PROTEIN BS16M"/>
    <property type="match status" value="1"/>
</dbReference>
<evidence type="ECO:0000313" key="9">
    <source>
        <dbReference type="Proteomes" id="UP000075304"/>
    </source>
</evidence>
<dbReference type="GO" id="GO:0006412">
    <property type="term" value="P:translation"/>
    <property type="evidence" value="ECO:0007669"/>
    <property type="project" value="UniProtKB-UniRule"/>
</dbReference>
<dbReference type="PATRIC" id="fig|1398.18.peg.2578"/>
<keyword evidence="1 3" id="KW-0689">Ribosomal protein</keyword>
<sequence length="93" mass="10646">MIKMAVKIRLKRMGTKKSPFYRIVVADSRSPRDGRFIETVGTYNPVVDPAEVKINEEAALQWLKNGAQPSDTVRNLFSKQGIMEKYHNEKHGK</sequence>
<evidence type="ECO:0000256" key="3">
    <source>
        <dbReference type="HAMAP-Rule" id="MF_00385"/>
    </source>
</evidence>
<reference evidence="4" key="1">
    <citation type="submission" date="2015-01" db="EMBL/GenBank/DDBJ databases">
        <title>Comparative genome analysis of Bacillus coagulans HM-08, Clostridium butyricum HM-68, Bacillus subtilis HM-66 and Bacillus licheniformis BL-09.</title>
        <authorList>
            <person name="Zhang H."/>
        </authorList>
    </citation>
    <scope>NUCLEOTIDE SEQUENCE [LARGE SCALE GENOMIC DNA]</scope>
    <source>
        <strain evidence="4">HM-08</strain>
    </source>
</reference>